<keyword evidence="3" id="KW-1185">Reference proteome</keyword>
<keyword evidence="1" id="KW-0472">Membrane</keyword>
<reference evidence="3" key="1">
    <citation type="journal article" date="2019" name="Int. J. Syst. Evol. Microbiol.">
        <title>The Global Catalogue of Microorganisms (GCM) 10K type strain sequencing project: providing services to taxonomists for standard genome sequencing and annotation.</title>
        <authorList>
            <consortium name="The Broad Institute Genomics Platform"/>
            <consortium name="The Broad Institute Genome Sequencing Center for Infectious Disease"/>
            <person name="Wu L."/>
            <person name="Ma J."/>
        </authorList>
    </citation>
    <scope>NUCLEOTIDE SEQUENCE [LARGE SCALE GENOMIC DNA]</scope>
    <source>
        <strain evidence="3">KCTC 62195</strain>
    </source>
</reference>
<evidence type="ECO:0000313" key="2">
    <source>
        <dbReference type="EMBL" id="MFC2973821.1"/>
    </source>
</evidence>
<feature type="transmembrane region" description="Helical" evidence="1">
    <location>
        <begin position="20"/>
        <end position="37"/>
    </location>
</feature>
<keyword evidence="1" id="KW-1133">Transmembrane helix</keyword>
<evidence type="ECO:0000256" key="1">
    <source>
        <dbReference type="SAM" id="Phobius"/>
    </source>
</evidence>
<keyword evidence="1" id="KW-0812">Transmembrane</keyword>
<protein>
    <submittedName>
        <fullName evidence="2">PFL_4703 family integrating conjugative element protein</fullName>
    </submittedName>
</protein>
<dbReference type="EMBL" id="JBHRSJ010000034">
    <property type="protein sequence ID" value="MFC2973821.1"/>
    <property type="molecule type" value="Genomic_DNA"/>
</dbReference>
<comment type="caution">
    <text evidence="2">The sequence shown here is derived from an EMBL/GenBank/DDBJ whole genome shotgun (WGS) entry which is preliminary data.</text>
</comment>
<gene>
    <name evidence="2" type="ORF">ACFOJE_16590</name>
</gene>
<dbReference type="RefSeq" id="WP_377815714.1">
    <property type="nucleotide sequence ID" value="NZ_JBHRSJ010000034.1"/>
</dbReference>
<accession>A0ABV7AY46</accession>
<proteinExistence type="predicted"/>
<evidence type="ECO:0000313" key="3">
    <source>
        <dbReference type="Proteomes" id="UP001595457"/>
    </source>
</evidence>
<sequence length="218" mass="24715">MSRAWKLSDAQRGHIRTLRGGIAILTLGCLGLGYGWWSAPRDLTIHVPPDLRSGSTRKWWDVPPESVYTFGLYLFQQMNRWPTDGEADYERNLHTLGSYLTPACTAQLQSDFEQRRNAGELRKRVRGVYEIPGRGYGDDPTLHVRQLSDNDWVVTLDITADEYYGGERVKRALARYPLHIVRHDVDPERNPFGLVWDCYAGTPQRIEATAEVPVGGGS</sequence>
<dbReference type="NCBIfam" id="TIGR03746">
    <property type="entry name" value="conj_TIGR03746"/>
    <property type="match status" value="1"/>
</dbReference>
<dbReference type="Pfam" id="PF11444">
    <property type="entry name" value="DUF2895"/>
    <property type="match status" value="1"/>
</dbReference>
<dbReference type="InterPro" id="IPR021548">
    <property type="entry name" value="DUF2895"/>
</dbReference>
<name>A0ABV7AY46_9GAMM</name>
<dbReference type="Proteomes" id="UP001595457">
    <property type="component" value="Unassembled WGS sequence"/>
</dbReference>
<organism evidence="2 3">
    <name type="scientific">Azotobacter bryophylli</name>
    <dbReference type="NCBI Taxonomy" id="1986537"/>
    <lineage>
        <taxon>Bacteria</taxon>
        <taxon>Pseudomonadati</taxon>
        <taxon>Pseudomonadota</taxon>
        <taxon>Gammaproteobacteria</taxon>
        <taxon>Pseudomonadales</taxon>
        <taxon>Pseudomonadaceae</taxon>
        <taxon>Azotobacter</taxon>
    </lineage>
</organism>